<sequence>MKRKRKTEQLATLEVQGRGRGERVLRNRIIVQEEVVVEAQEEVGEIGGTEVGERVLRNRKRQEEIVIEAQDEVGGRGAGCRVLRKRKRPEEVDRGLEGSWTSWRWRSRKERAKKEAGGGSDTG</sequence>
<comment type="caution">
    <text evidence="1">The sequence shown here is derived from an EMBL/GenBank/DDBJ whole genome shotgun (WGS) entry which is preliminary data.</text>
</comment>
<dbReference type="EMBL" id="CM046388">
    <property type="protein sequence ID" value="KAI8573110.1"/>
    <property type="molecule type" value="Genomic_DNA"/>
</dbReference>
<gene>
    <name evidence="1" type="ORF">RHMOL_Rhmol01G0252900</name>
</gene>
<protein>
    <submittedName>
        <fullName evidence="1">Uncharacterized protein</fullName>
    </submittedName>
</protein>
<accession>A0ACC0Q538</accession>
<dbReference type="Proteomes" id="UP001062846">
    <property type="component" value="Chromosome 1"/>
</dbReference>
<proteinExistence type="predicted"/>
<keyword evidence="2" id="KW-1185">Reference proteome</keyword>
<evidence type="ECO:0000313" key="2">
    <source>
        <dbReference type="Proteomes" id="UP001062846"/>
    </source>
</evidence>
<evidence type="ECO:0000313" key="1">
    <source>
        <dbReference type="EMBL" id="KAI8573110.1"/>
    </source>
</evidence>
<name>A0ACC0Q538_RHOML</name>
<organism evidence="1 2">
    <name type="scientific">Rhododendron molle</name>
    <name type="common">Chinese azalea</name>
    <name type="synonym">Azalea mollis</name>
    <dbReference type="NCBI Taxonomy" id="49168"/>
    <lineage>
        <taxon>Eukaryota</taxon>
        <taxon>Viridiplantae</taxon>
        <taxon>Streptophyta</taxon>
        <taxon>Embryophyta</taxon>
        <taxon>Tracheophyta</taxon>
        <taxon>Spermatophyta</taxon>
        <taxon>Magnoliopsida</taxon>
        <taxon>eudicotyledons</taxon>
        <taxon>Gunneridae</taxon>
        <taxon>Pentapetalae</taxon>
        <taxon>asterids</taxon>
        <taxon>Ericales</taxon>
        <taxon>Ericaceae</taxon>
        <taxon>Ericoideae</taxon>
        <taxon>Rhodoreae</taxon>
        <taxon>Rhododendron</taxon>
    </lineage>
</organism>
<reference evidence="1" key="1">
    <citation type="submission" date="2022-02" db="EMBL/GenBank/DDBJ databases">
        <title>Plant Genome Project.</title>
        <authorList>
            <person name="Zhang R.-G."/>
        </authorList>
    </citation>
    <scope>NUCLEOTIDE SEQUENCE</scope>
    <source>
        <strain evidence="1">AT1</strain>
    </source>
</reference>